<feature type="transmembrane region" description="Helical" evidence="1">
    <location>
        <begin position="218"/>
        <end position="245"/>
    </location>
</feature>
<feature type="transmembrane region" description="Helical" evidence="1">
    <location>
        <begin position="661"/>
        <end position="681"/>
    </location>
</feature>
<comment type="caution">
    <text evidence="2">The sequence shown here is derived from an EMBL/GenBank/DDBJ whole genome shotgun (WGS) entry which is preliminary data.</text>
</comment>
<dbReference type="RefSeq" id="WP_275682366.1">
    <property type="nucleotide sequence ID" value="NZ_JAJLJH010000002.1"/>
</dbReference>
<keyword evidence="3" id="KW-1185">Reference proteome</keyword>
<dbReference type="Gene3D" id="2.60.120.260">
    <property type="entry name" value="Galactose-binding domain-like"/>
    <property type="match status" value="1"/>
</dbReference>
<feature type="transmembrane region" description="Helical" evidence="1">
    <location>
        <begin position="52"/>
        <end position="73"/>
    </location>
</feature>
<feature type="transmembrane region" description="Helical" evidence="1">
    <location>
        <begin position="252"/>
        <end position="269"/>
    </location>
</feature>
<protein>
    <submittedName>
        <fullName evidence="2">Uncharacterized protein</fullName>
    </submittedName>
</protein>
<dbReference type="Proteomes" id="UP001139353">
    <property type="component" value="Unassembled WGS sequence"/>
</dbReference>
<reference evidence="2" key="1">
    <citation type="submission" date="2021-11" db="EMBL/GenBank/DDBJ databases">
        <title>BS-T2-15 a new species belonging to the Comamonadaceae family isolated from the soil of a French oak forest.</title>
        <authorList>
            <person name="Mieszkin S."/>
            <person name="Alain K."/>
        </authorList>
    </citation>
    <scope>NUCLEOTIDE SEQUENCE</scope>
    <source>
        <strain evidence="2">BS-T2-15</strain>
    </source>
</reference>
<accession>A0A9X1YJ35</accession>
<feature type="transmembrane region" description="Helical" evidence="1">
    <location>
        <begin position="634"/>
        <end position="655"/>
    </location>
</feature>
<organism evidence="2 3">
    <name type="scientific">Scleromatobacter humisilvae</name>
    <dbReference type="NCBI Taxonomy" id="2897159"/>
    <lineage>
        <taxon>Bacteria</taxon>
        <taxon>Pseudomonadati</taxon>
        <taxon>Pseudomonadota</taxon>
        <taxon>Betaproteobacteria</taxon>
        <taxon>Burkholderiales</taxon>
        <taxon>Sphaerotilaceae</taxon>
        <taxon>Scleromatobacter</taxon>
    </lineage>
</organism>
<keyword evidence="1" id="KW-1133">Transmembrane helix</keyword>
<feature type="transmembrane region" description="Helical" evidence="1">
    <location>
        <begin position="330"/>
        <end position="349"/>
    </location>
</feature>
<dbReference type="InterPro" id="IPR051533">
    <property type="entry name" value="WaaL-like"/>
</dbReference>
<feature type="transmembrane region" description="Helical" evidence="1">
    <location>
        <begin position="275"/>
        <end position="292"/>
    </location>
</feature>
<proteinExistence type="predicted"/>
<feature type="transmembrane region" description="Helical" evidence="1">
    <location>
        <begin position="304"/>
        <end position="324"/>
    </location>
</feature>
<name>A0A9X1YJ35_9BURK</name>
<dbReference type="AlphaFoldDB" id="A0A9X1YJ35"/>
<keyword evidence="1" id="KW-0812">Transmembrane</keyword>
<dbReference type="PANTHER" id="PTHR37422">
    <property type="entry name" value="TEICHURONIC ACID BIOSYNTHESIS PROTEIN TUAE"/>
    <property type="match status" value="1"/>
</dbReference>
<evidence type="ECO:0000313" key="3">
    <source>
        <dbReference type="Proteomes" id="UP001139353"/>
    </source>
</evidence>
<sequence>MIRRPQALPALAAVLCAGFGAVLARQHPLAPAWALIAFVAAMALVAWRPRHWLWIVPAALPILDFAPWTGGLVIEEFDLLVLAVAAALQARAAWSADRSTEQPRRWTPFEWAALAFALLSVASLARGVAAAGGPSLAGAWFQGYEDPLNAWRVFKSVLWAALLWRPLRREFAVDRDSAVRRLVAGMLGGLLAVVLAAISERAAYTSLWQFSGPYRTTALFWEMHVGGGAIDAYLGLAVPFVAWTLWSQKSPGLWSVAATLALLAVYTCLTTFSRGVYVAVAVPLAVLGVVMLRRAGRGRRSGWVTAVGAAAALVAIDAVLILAFDWGGAAPAGLMLLALALSAAAWLRWKRPCSWRVAASTALAMALLLEVFAVIGLGTFLRERIAATDSDYLSRREHWSDGVSLMDTPADWLAGIGAGRLPEGYATRVPGLEFPGDVRWQPARFVRLLGPRTRDDIDGVMALNQRVAIHPGNRHQLDLDVRAATPAHLYVRVCESHLLYARHCQAGVLALRKPTAGWQHATMMVYGQAMSVGDPAWPRGAIFSIADIDVGGDVAVDHLVLTAPDGTPLLSNGDFSNGLAHWLPTAMGYYVPWHIDNLYLDVLVERGLPALLAFLACAAIALRRLAHAGPSGPVFAPFLAASLGGALCAGLVNSVMDVPRVAFLLFFVVIAGAELGAGVNARATP</sequence>
<dbReference type="EMBL" id="JAJLJH010000002">
    <property type="protein sequence ID" value="MCK9686340.1"/>
    <property type="molecule type" value="Genomic_DNA"/>
</dbReference>
<evidence type="ECO:0000313" key="2">
    <source>
        <dbReference type="EMBL" id="MCK9686340.1"/>
    </source>
</evidence>
<feature type="transmembrane region" description="Helical" evidence="1">
    <location>
        <begin position="179"/>
        <end position="198"/>
    </location>
</feature>
<feature type="transmembrane region" description="Helical" evidence="1">
    <location>
        <begin position="361"/>
        <end position="381"/>
    </location>
</feature>
<dbReference type="PANTHER" id="PTHR37422:SF13">
    <property type="entry name" value="LIPOPOLYSACCHARIDE BIOSYNTHESIS PROTEIN PA4999-RELATED"/>
    <property type="match status" value="1"/>
</dbReference>
<keyword evidence="1" id="KW-0472">Membrane</keyword>
<gene>
    <name evidence="2" type="ORF">LPC04_11545</name>
</gene>
<evidence type="ECO:0000256" key="1">
    <source>
        <dbReference type="SAM" id="Phobius"/>
    </source>
</evidence>
<feature type="transmembrane region" description="Helical" evidence="1">
    <location>
        <begin position="108"/>
        <end position="129"/>
    </location>
</feature>
<feature type="transmembrane region" description="Helical" evidence="1">
    <location>
        <begin position="30"/>
        <end position="47"/>
    </location>
</feature>